<proteinExistence type="predicted"/>
<keyword evidence="2" id="KW-1185">Reference proteome</keyword>
<evidence type="ECO:0000313" key="2">
    <source>
        <dbReference type="Proteomes" id="UP001054945"/>
    </source>
</evidence>
<name>A0AAV4MI21_CAEEX</name>
<protein>
    <submittedName>
        <fullName evidence="1">Uncharacterized protein</fullName>
    </submittedName>
</protein>
<dbReference type="EMBL" id="BPLR01002240">
    <property type="protein sequence ID" value="GIX71629.1"/>
    <property type="molecule type" value="Genomic_DNA"/>
</dbReference>
<gene>
    <name evidence="1" type="ORF">CEXT_408621</name>
</gene>
<organism evidence="1 2">
    <name type="scientific">Caerostris extrusa</name>
    <name type="common">Bark spider</name>
    <name type="synonym">Caerostris bankana</name>
    <dbReference type="NCBI Taxonomy" id="172846"/>
    <lineage>
        <taxon>Eukaryota</taxon>
        <taxon>Metazoa</taxon>
        <taxon>Ecdysozoa</taxon>
        <taxon>Arthropoda</taxon>
        <taxon>Chelicerata</taxon>
        <taxon>Arachnida</taxon>
        <taxon>Araneae</taxon>
        <taxon>Araneomorphae</taxon>
        <taxon>Entelegynae</taxon>
        <taxon>Araneoidea</taxon>
        <taxon>Araneidae</taxon>
        <taxon>Caerostris</taxon>
    </lineage>
</organism>
<sequence>MFAAPDVKKERDRSLILFVWEGCGLQQVVKEAWNTFSLIKRLKEIGDGQVDSGLQQVVKEAWNTFSLIKRLKKLVMDKLIAGSKSCERSLEIKRLKEIGDGQVKQSSLPLRTRYESSLLYYRDIGRFFGTTFIYILQGGWKAPSLPLLPRHWILCGVNGVEVLTYGGAAHVKGKTLRHTILIRNSLFLTTVTETLTSPA</sequence>
<reference evidence="1 2" key="1">
    <citation type="submission" date="2021-06" db="EMBL/GenBank/DDBJ databases">
        <title>Caerostris extrusa draft genome.</title>
        <authorList>
            <person name="Kono N."/>
            <person name="Arakawa K."/>
        </authorList>
    </citation>
    <scope>NUCLEOTIDE SEQUENCE [LARGE SCALE GENOMIC DNA]</scope>
</reference>
<accession>A0AAV4MI21</accession>
<comment type="caution">
    <text evidence="1">The sequence shown here is derived from an EMBL/GenBank/DDBJ whole genome shotgun (WGS) entry which is preliminary data.</text>
</comment>
<evidence type="ECO:0000313" key="1">
    <source>
        <dbReference type="EMBL" id="GIX71629.1"/>
    </source>
</evidence>
<dbReference type="Proteomes" id="UP001054945">
    <property type="component" value="Unassembled WGS sequence"/>
</dbReference>
<dbReference type="AlphaFoldDB" id="A0AAV4MI21"/>